<dbReference type="PANTHER" id="PTHR45688">
    <property type="match status" value="1"/>
</dbReference>
<keyword evidence="6" id="KW-1185">Reference proteome</keyword>
<dbReference type="Pfam" id="PF00202">
    <property type="entry name" value="Aminotran_3"/>
    <property type="match status" value="1"/>
</dbReference>
<name>A0A8S3ZDV9_9EUPU</name>
<dbReference type="Proteomes" id="UP000678393">
    <property type="component" value="Unassembled WGS sequence"/>
</dbReference>
<dbReference type="PIRSF" id="PIRSF000521">
    <property type="entry name" value="Transaminase_4ab_Lys_Orn"/>
    <property type="match status" value="1"/>
</dbReference>
<proteinExistence type="inferred from homology"/>
<dbReference type="GO" id="GO:0008483">
    <property type="term" value="F:transaminase activity"/>
    <property type="evidence" value="ECO:0007669"/>
    <property type="project" value="InterPro"/>
</dbReference>
<feature type="compositionally biased region" description="Polar residues" evidence="4">
    <location>
        <begin position="450"/>
        <end position="469"/>
    </location>
</feature>
<evidence type="ECO:0000256" key="1">
    <source>
        <dbReference type="ARBA" id="ARBA00008954"/>
    </source>
</evidence>
<dbReference type="InterPro" id="IPR049704">
    <property type="entry name" value="Aminotrans_3_PPA_site"/>
</dbReference>
<dbReference type="Gene3D" id="3.40.640.10">
    <property type="entry name" value="Type I PLP-dependent aspartate aminotransferase-like (Major domain)"/>
    <property type="match status" value="1"/>
</dbReference>
<keyword evidence="2 3" id="KW-0663">Pyridoxal phosphate</keyword>
<protein>
    <submittedName>
        <fullName evidence="5">Uncharacterized protein</fullName>
    </submittedName>
</protein>
<dbReference type="InterPro" id="IPR015421">
    <property type="entry name" value="PyrdxlP-dep_Trfase_major"/>
</dbReference>
<dbReference type="InterPro" id="IPR015422">
    <property type="entry name" value="PyrdxlP-dep_Trfase_small"/>
</dbReference>
<evidence type="ECO:0000256" key="4">
    <source>
        <dbReference type="SAM" id="MobiDB-lite"/>
    </source>
</evidence>
<dbReference type="OrthoDB" id="10261433at2759"/>
<dbReference type="SUPFAM" id="SSF53383">
    <property type="entry name" value="PLP-dependent transferases"/>
    <property type="match status" value="1"/>
</dbReference>
<accession>A0A8S3ZDV9</accession>
<comment type="similarity">
    <text evidence="1 3">Belongs to the class-III pyridoxal-phosphate-dependent aminotransferase family.</text>
</comment>
<dbReference type="PANTHER" id="PTHR45688:SF13">
    <property type="entry name" value="ALANINE--GLYOXYLATE AMINOTRANSFERASE 2-LIKE"/>
    <property type="match status" value="1"/>
</dbReference>
<comment type="caution">
    <text evidence="5">The sequence shown here is derived from an EMBL/GenBank/DDBJ whole genome shotgun (WGS) entry which is preliminary data.</text>
</comment>
<evidence type="ECO:0000313" key="6">
    <source>
        <dbReference type="Proteomes" id="UP000678393"/>
    </source>
</evidence>
<dbReference type="PROSITE" id="PS00600">
    <property type="entry name" value="AA_TRANSFER_CLASS_3"/>
    <property type="match status" value="1"/>
</dbReference>
<reference evidence="5" key="1">
    <citation type="submission" date="2021-04" db="EMBL/GenBank/DDBJ databases">
        <authorList>
            <consortium name="Molecular Ecology Group"/>
        </authorList>
    </citation>
    <scope>NUCLEOTIDE SEQUENCE</scope>
</reference>
<dbReference type="AlphaFoldDB" id="A0A8S3ZDV9"/>
<dbReference type="GO" id="GO:0005739">
    <property type="term" value="C:mitochondrion"/>
    <property type="evidence" value="ECO:0007669"/>
    <property type="project" value="TreeGrafter"/>
</dbReference>
<evidence type="ECO:0000313" key="5">
    <source>
        <dbReference type="EMBL" id="CAG5125256.1"/>
    </source>
</evidence>
<dbReference type="Gene3D" id="3.90.1150.10">
    <property type="entry name" value="Aspartate Aminotransferase, domain 1"/>
    <property type="match status" value="1"/>
</dbReference>
<dbReference type="InterPro" id="IPR005814">
    <property type="entry name" value="Aminotrans_3"/>
</dbReference>
<dbReference type="GO" id="GO:0030170">
    <property type="term" value="F:pyridoxal phosphate binding"/>
    <property type="evidence" value="ECO:0007669"/>
    <property type="project" value="InterPro"/>
</dbReference>
<gene>
    <name evidence="5" type="ORF">CUNI_LOCUS10814</name>
</gene>
<sequence>MDGSLLSKSQTLELRNKFIGPSCTLFFKSDPLKIVRASGQYMFDENGHSYLDCINNVCHVGHCHPDVVKAGYEQMQKLNTNSRFLHDNIVLLAQKLASTLPPSLCMVYFTNSGSESNDLAIRLARHHTKATEIIALDRAYHGHVVSLIDISTYKLNNMTDGVHKKPDFVHIAECPDIFRGKYVDTDYPQEHLGALYASDVDDIITNIQRNNKDVCCFIAESMQSCGGQIIYPSDYLSKVFKSVRAAGGVCILDEVQTGFGRVGSHLWAFERQGVVPDIVTIGKPMGNGHPVAAVITTKEIAASFGACGVEYFNTYGGNPVSCAIGLAVLDVIEKEELMKKACLVGDAMSSKLFDLKEKYPSIVGDVRGLGLFWGIDMVKDQNTRKPATEDAAFVVKRMKEERILVSRDGPYENILKFKPPMSFSVDNVDTLTEMLDSVFSELSRKRESASQEVTDSNNSAVNDELSTNGEPPVKRPCLNGIETQTY</sequence>
<organism evidence="5 6">
    <name type="scientific">Candidula unifasciata</name>
    <dbReference type="NCBI Taxonomy" id="100452"/>
    <lineage>
        <taxon>Eukaryota</taxon>
        <taxon>Metazoa</taxon>
        <taxon>Spiralia</taxon>
        <taxon>Lophotrochozoa</taxon>
        <taxon>Mollusca</taxon>
        <taxon>Gastropoda</taxon>
        <taxon>Heterobranchia</taxon>
        <taxon>Euthyneura</taxon>
        <taxon>Panpulmonata</taxon>
        <taxon>Eupulmonata</taxon>
        <taxon>Stylommatophora</taxon>
        <taxon>Helicina</taxon>
        <taxon>Helicoidea</taxon>
        <taxon>Geomitridae</taxon>
        <taxon>Candidula</taxon>
    </lineage>
</organism>
<dbReference type="EMBL" id="CAJHNH020002001">
    <property type="protein sequence ID" value="CAG5125256.1"/>
    <property type="molecule type" value="Genomic_DNA"/>
</dbReference>
<evidence type="ECO:0000256" key="2">
    <source>
        <dbReference type="ARBA" id="ARBA00022898"/>
    </source>
</evidence>
<evidence type="ECO:0000256" key="3">
    <source>
        <dbReference type="RuleBase" id="RU003560"/>
    </source>
</evidence>
<dbReference type="CDD" id="cd00610">
    <property type="entry name" value="OAT_like"/>
    <property type="match status" value="1"/>
</dbReference>
<dbReference type="InterPro" id="IPR015424">
    <property type="entry name" value="PyrdxlP-dep_Trfase"/>
</dbReference>
<feature type="region of interest" description="Disordered" evidence="4">
    <location>
        <begin position="446"/>
        <end position="486"/>
    </location>
</feature>